<dbReference type="HOGENOM" id="CLU_773007_0_0_11"/>
<protein>
    <submittedName>
        <fullName evidence="3">Uncharacterized protein</fullName>
    </submittedName>
</protein>
<feature type="region of interest" description="Disordered" evidence="1">
    <location>
        <begin position="113"/>
        <end position="168"/>
    </location>
</feature>
<dbReference type="RefSeq" id="WP_034260303.1">
    <property type="nucleotide sequence ID" value="NZ_KI632511.1"/>
</dbReference>
<dbReference type="Proteomes" id="UP000019485">
    <property type="component" value="Unassembled WGS sequence"/>
</dbReference>
<feature type="compositionally biased region" description="Polar residues" evidence="1">
    <location>
        <begin position="113"/>
        <end position="127"/>
    </location>
</feature>
<organism evidence="3 4">
    <name type="scientific">Actinospica robiniae DSM 44927</name>
    <dbReference type="NCBI Taxonomy" id="479430"/>
    <lineage>
        <taxon>Bacteria</taxon>
        <taxon>Bacillati</taxon>
        <taxon>Actinomycetota</taxon>
        <taxon>Actinomycetes</taxon>
        <taxon>Catenulisporales</taxon>
        <taxon>Actinospicaceae</taxon>
        <taxon>Actinospica</taxon>
    </lineage>
</organism>
<keyword evidence="4" id="KW-1185">Reference proteome</keyword>
<keyword evidence="2" id="KW-0812">Transmembrane</keyword>
<gene>
    <name evidence="3" type="ORF">ActroDRAFT_0023</name>
</gene>
<feature type="compositionally biased region" description="Pro residues" evidence="1">
    <location>
        <begin position="19"/>
        <end position="38"/>
    </location>
</feature>
<feature type="compositionally biased region" description="Low complexity" evidence="1">
    <location>
        <begin position="39"/>
        <end position="52"/>
    </location>
</feature>
<dbReference type="EMBL" id="AZAN01000001">
    <property type="protein sequence ID" value="ETA71005.1"/>
    <property type="molecule type" value="Genomic_DNA"/>
</dbReference>
<evidence type="ECO:0000313" key="3">
    <source>
        <dbReference type="EMBL" id="ETA71005.1"/>
    </source>
</evidence>
<dbReference type="OrthoDB" id="3700382at2"/>
<accession>W9DZF2</accession>
<reference evidence="3 4" key="1">
    <citation type="submission" date="2013-08" db="EMBL/GenBank/DDBJ databases">
        <authorList>
            <consortium name="DOE Joint Genome Institute"/>
            <person name="Eisen J."/>
            <person name="Huntemann M."/>
            <person name="Han J."/>
            <person name="Chen A."/>
            <person name="Kyrpides N."/>
            <person name="Mavromatis K."/>
            <person name="Markowitz V."/>
            <person name="Palaniappan K."/>
            <person name="Ivanova N."/>
            <person name="Schaumberg A."/>
            <person name="Pati A."/>
            <person name="Liolios K."/>
            <person name="Nordberg H.P."/>
            <person name="Cantor M.N."/>
            <person name="Hua S.X."/>
            <person name="Woyke T."/>
        </authorList>
    </citation>
    <scope>NUCLEOTIDE SEQUENCE [LARGE SCALE GENOMIC DNA]</scope>
    <source>
        <strain evidence="3 4">DSM 44927</strain>
    </source>
</reference>
<feature type="compositionally biased region" description="Gly residues" evidence="1">
    <location>
        <begin position="53"/>
        <end position="62"/>
    </location>
</feature>
<proteinExistence type="predicted"/>
<name>W9DZF2_9ACTN</name>
<comment type="caution">
    <text evidence="3">The sequence shown here is derived from an EMBL/GenBank/DDBJ whole genome shotgun (WGS) entry which is preliminary data.</text>
</comment>
<evidence type="ECO:0000256" key="1">
    <source>
        <dbReference type="SAM" id="MobiDB-lite"/>
    </source>
</evidence>
<feature type="compositionally biased region" description="Polar residues" evidence="1">
    <location>
        <begin position="141"/>
        <end position="154"/>
    </location>
</feature>
<keyword evidence="2" id="KW-1133">Transmembrane helix</keyword>
<sequence>MGDQPHEDQPTVPAWAVPPAQPEPTAPLPGFPFAPPQQQPGAEPGPGASWPGADGGYGGGYSDPGAQYASYPAGYPTGPTPPRQNGARTAVAIISALAVIGTAVTAVIYSSGSNKHQTPVSFQNTDPLPTRSGAPLISASPEPSDQTSTQASPDSSDEFDSPTADAFDWDALNDSGTDPTPFTQDALLMHSFTDSQNITYTLEAAGEKKCVQSTMSKSVQNVLNEYGCKNAMTGSYVVDSSVDKVESNNDILVSVQIWPFPDAATADKAEKALAKASSKQFSIWCPDSGPGAAPCNSQNYYTAATWWSLQSEYRYVVEATAVYTNMTQDTSVAYKWEKTATAEAVKESGPQVYADDQD</sequence>
<feature type="transmembrane region" description="Helical" evidence="2">
    <location>
        <begin position="90"/>
        <end position="109"/>
    </location>
</feature>
<dbReference type="PATRIC" id="fig|479430.3.peg.26"/>
<keyword evidence="2" id="KW-0472">Membrane</keyword>
<feature type="region of interest" description="Disordered" evidence="1">
    <location>
        <begin position="1"/>
        <end position="67"/>
    </location>
</feature>
<evidence type="ECO:0000256" key="2">
    <source>
        <dbReference type="SAM" id="Phobius"/>
    </source>
</evidence>
<dbReference type="AlphaFoldDB" id="W9DZF2"/>
<evidence type="ECO:0000313" key="4">
    <source>
        <dbReference type="Proteomes" id="UP000019485"/>
    </source>
</evidence>